<protein>
    <submittedName>
        <fullName evidence="2">Uncharacterized protein</fullName>
    </submittedName>
</protein>
<keyword evidence="3" id="KW-1185">Reference proteome</keyword>
<evidence type="ECO:0000313" key="2">
    <source>
        <dbReference type="EMBL" id="NKY36118.1"/>
    </source>
</evidence>
<name>A0A846XIT8_9NOCA</name>
<reference evidence="2 3" key="1">
    <citation type="submission" date="2020-04" db="EMBL/GenBank/DDBJ databases">
        <title>MicrobeNet Type strains.</title>
        <authorList>
            <person name="Nicholson A.C."/>
        </authorList>
    </citation>
    <scope>NUCLEOTIDE SEQUENCE [LARGE SCALE GENOMIC DNA]</scope>
    <source>
        <strain evidence="2 3">DSM 45078</strain>
    </source>
</reference>
<accession>A0A846XIT8</accession>
<keyword evidence="1" id="KW-0472">Membrane</keyword>
<keyword evidence="1" id="KW-0812">Transmembrane</keyword>
<dbReference type="EMBL" id="JAAXOO010000006">
    <property type="protein sequence ID" value="NKY36118.1"/>
    <property type="molecule type" value="Genomic_DNA"/>
</dbReference>
<dbReference type="Proteomes" id="UP000565715">
    <property type="component" value="Unassembled WGS sequence"/>
</dbReference>
<comment type="caution">
    <text evidence="2">The sequence shown here is derived from an EMBL/GenBank/DDBJ whole genome shotgun (WGS) entry which is preliminary data.</text>
</comment>
<organism evidence="2 3">
    <name type="scientific">Nocardia speluncae</name>
    <dbReference type="NCBI Taxonomy" id="419477"/>
    <lineage>
        <taxon>Bacteria</taxon>
        <taxon>Bacillati</taxon>
        <taxon>Actinomycetota</taxon>
        <taxon>Actinomycetes</taxon>
        <taxon>Mycobacteriales</taxon>
        <taxon>Nocardiaceae</taxon>
        <taxon>Nocardia</taxon>
    </lineage>
</organism>
<proteinExistence type="predicted"/>
<dbReference type="AlphaFoldDB" id="A0A846XIT8"/>
<keyword evidence="1" id="KW-1133">Transmembrane helix</keyword>
<evidence type="ECO:0000256" key="1">
    <source>
        <dbReference type="SAM" id="Phobius"/>
    </source>
</evidence>
<gene>
    <name evidence="2" type="ORF">HGA13_24040</name>
</gene>
<feature type="transmembrane region" description="Helical" evidence="1">
    <location>
        <begin position="35"/>
        <end position="54"/>
    </location>
</feature>
<dbReference type="RefSeq" id="WP_157112900.1">
    <property type="nucleotide sequence ID" value="NZ_JAAXOO010000006.1"/>
</dbReference>
<sequence length="245" mass="26615">MTAVAPDRGDGAIMGAVDPQVIEIVQSSPAWWQSWLPLLGSLALGGAAVIAVLVNNRTSRDAIAAADERAQRTLSVAAQHQTASVAQQADSTRLQLDAAHHQVESAHAVALVQASEHWRRDAVAGAVADSLGMSSRICQALRRDEDWTDELIGDLIHNLEAGSDRANVLRLVGSDTHYKQWRRLADTLSDVLLSALTLQRKKLQDAPPEEIRAARDHKTQMLGEVRVAERDLIIATREELGIDPN</sequence>
<evidence type="ECO:0000313" key="3">
    <source>
        <dbReference type="Proteomes" id="UP000565715"/>
    </source>
</evidence>